<dbReference type="Proteomes" id="UP000472580">
    <property type="component" value="Unassembled WGS sequence"/>
</dbReference>
<evidence type="ECO:0000313" key="5">
    <source>
        <dbReference type="Proteomes" id="UP000472580"/>
    </source>
</evidence>
<comment type="caution">
    <text evidence="4">The sequence shown here is derived from an EMBL/GenBank/DDBJ whole genome shotgun (WGS) entry which is preliminary data.</text>
</comment>
<feature type="chain" id="PRO_5026767233" evidence="1">
    <location>
        <begin position="20"/>
        <end position="233"/>
    </location>
</feature>
<dbReference type="EMBL" id="WSRP01000010">
    <property type="protein sequence ID" value="MVX56445.1"/>
    <property type="molecule type" value="Genomic_DNA"/>
</dbReference>
<feature type="domain" description="TraK C-terminal" evidence="3">
    <location>
        <begin position="170"/>
        <end position="229"/>
    </location>
</feature>
<feature type="signal peptide" evidence="1">
    <location>
        <begin position="1"/>
        <end position="19"/>
    </location>
</feature>
<evidence type="ECO:0000259" key="2">
    <source>
        <dbReference type="Pfam" id="PF06586"/>
    </source>
</evidence>
<accession>A0A6L6YFG3</accession>
<dbReference type="InterPro" id="IPR010563">
    <property type="entry name" value="TraK_N"/>
</dbReference>
<sequence length="233" mass="25815">MKQTAVFLMLLGATLCAEAKEMPKVQTQAKTDASVLAPAAFKQPNRIYIENGRIAKAVADTQSIQLDPDKSTGSLYFIPLTKEQSSIFIISESGETHAVTISPKERLIAQTIALKDTKLPNPRSQLSSNDQSALPYEERVQRILRAIPSLSHEHAEVLKGTITDGYLIGNPVAAWRLLGLRLERYHLMNQTQETLQIREADFYRRGVVAVATESTSLKPKASADLWIIREDAS</sequence>
<dbReference type="AlphaFoldDB" id="A0A6L6YFG3"/>
<dbReference type="InterPro" id="IPR055397">
    <property type="entry name" value="TraK_C"/>
</dbReference>
<dbReference type="Pfam" id="PF06586">
    <property type="entry name" value="TraK_N"/>
    <property type="match status" value="1"/>
</dbReference>
<evidence type="ECO:0000313" key="4">
    <source>
        <dbReference type="EMBL" id="MVX56445.1"/>
    </source>
</evidence>
<evidence type="ECO:0000256" key="1">
    <source>
        <dbReference type="SAM" id="SignalP"/>
    </source>
</evidence>
<dbReference type="OrthoDB" id="8700053at2"/>
<protein>
    <submittedName>
        <fullName evidence="4">Conjugal transfer protein TraK</fullName>
    </submittedName>
</protein>
<name>A0A6L6YFG3_9BURK</name>
<keyword evidence="5" id="KW-1185">Reference proteome</keyword>
<gene>
    <name evidence="4" type="ORF">E5987_04385</name>
</gene>
<keyword evidence="1" id="KW-0732">Signal</keyword>
<dbReference type="RefSeq" id="WP_160334877.1">
    <property type="nucleotide sequence ID" value="NZ_WSRP01000010.1"/>
</dbReference>
<dbReference type="Pfam" id="PF23536">
    <property type="entry name" value="TraK_C"/>
    <property type="match status" value="1"/>
</dbReference>
<feature type="domain" description="TraK N-terminal" evidence="2">
    <location>
        <begin position="30"/>
        <end position="112"/>
    </location>
</feature>
<reference evidence="4 5" key="1">
    <citation type="submission" date="2019-12" db="EMBL/GenBank/DDBJ databases">
        <title>Microbes associate with the intestines of laboratory mice.</title>
        <authorList>
            <person name="Navarre W."/>
            <person name="Wong E."/>
        </authorList>
    </citation>
    <scope>NUCLEOTIDE SEQUENCE [LARGE SCALE GENOMIC DNA]</scope>
    <source>
        <strain evidence="4 5">NM82_D38</strain>
    </source>
</reference>
<evidence type="ECO:0000259" key="3">
    <source>
        <dbReference type="Pfam" id="PF23536"/>
    </source>
</evidence>
<proteinExistence type="predicted"/>
<organism evidence="4 5">
    <name type="scientific">Parasutterella muris</name>
    <dbReference type="NCBI Taxonomy" id="2565572"/>
    <lineage>
        <taxon>Bacteria</taxon>
        <taxon>Pseudomonadati</taxon>
        <taxon>Pseudomonadota</taxon>
        <taxon>Betaproteobacteria</taxon>
        <taxon>Burkholderiales</taxon>
        <taxon>Sutterellaceae</taxon>
        <taxon>Parasutterella</taxon>
    </lineage>
</organism>